<evidence type="ECO:0000256" key="6">
    <source>
        <dbReference type="ARBA" id="ARBA00022964"/>
    </source>
</evidence>
<name>A0AAE1F738_PETCI</name>
<evidence type="ECO:0000256" key="9">
    <source>
        <dbReference type="ARBA" id="ARBA00052793"/>
    </source>
</evidence>
<dbReference type="GO" id="GO:0008198">
    <property type="term" value="F:ferrous iron binding"/>
    <property type="evidence" value="ECO:0007669"/>
    <property type="project" value="UniProtKB-UniRule"/>
</dbReference>
<evidence type="ECO:0000256" key="10">
    <source>
        <dbReference type="HAMAP-Rule" id="MF_03019"/>
    </source>
</evidence>
<dbReference type="NCBIfam" id="TIGR03037">
    <property type="entry name" value="anthran_nbaC"/>
    <property type="match status" value="1"/>
</dbReference>
<evidence type="ECO:0000256" key="4">
    <source>
        <dbReference type="ARBA" id="ARBA00022642"/>
    </source>
</evidence>
<evidence type="ECO:0000313" key="12">
    <source>
        <dbReference type="Proteomes" id="UP001286313"/>
    </source>
</evidence>
<protein>
    <recommendedName>
        <fullName evidence="10">3-hydroxyanthranilate 3,4-dioxygenase</fullName>
        <ecNumber evidence="10">1.13.11.6</ecNumber>
    </recommendedName>
    <alternativeName>
        <fullName evidence="10">3-hydroxyanthranilate oxygenase</fullName>
        <shortName evidence="10">3-HAO</shortName>
    </alternativeName>
    <alternativeName>
        <fullName evidence="10">3-hydroxyanthranilic acid dioxygenase</fullName>
        <shortName evidence="10">HAD</shortName>
    </alternativeName>
</protein>
<dbReference type="EC" id="1.13.11.6" evidence="10"/>
<evidence type="ECO:0000256" key="2">
    <source>
        <dbReference type="ARBA" id="ARBA00002752"/>
    </source>
</evidence>
<dbReference type="Proteomes" id="UP001286313">
    <property type="component" value="Unassembled WGS sequence"/>
</dbReference>
<proteinExistence type="inferred from homology"/>
<dbReference type="AlphaFoldDB" id="A0AAE1F738"/>
<evidence type="ECO:0000256" key="1">
    <source>
        <dbReference type="ARBA" id="ARBA00001954"/>
    </source>
</evidence>
<feature type="binding site" evidence="10">
    <location>
        <position position="58"/>
    </location>
    <ligand>
        <name>Fe cation</name>
        <dbReference type="ChEBI" id="CHEBI:24875"/>
        <note>catalytic</note>
    </ligand>
</feature>
<keyword evidence="6 10" id="KW-0223">Dioxygenase</keyword>
<dbReference type="Gene3D" id="2.60.120.10">
    <property type="entry name" value="Jelly Rolls"/>
    <property type="match status" value="1"/>
</dbReference>
<dbReference type="FunFam" id="2.60.120.10:FF:000077">
    <property type="entry name" value="3-hydroxyanthranilate 3,4-dioxygenase"/>
    <property type="match status" value="1"/>
</dbReference>
<comment type="cofactor">
    <cofactor evidence="1 10">
        <name>Fe(2+)</name>
        <dbReference type="ChEBI" id="CHEBI:29033"/>
    </cofactor>
</comment>
<keyword evidence="4 10" id="KW-0662">Pyridine nucleotide biosynthesis</keyword>
<evidence type="ECO:0000256" key="5">
    <source>
        <dbReference type="ARBA" id="ARBA00022723"/>
    </source>
</evidence>
<feature type="binding site" evidence="10">
    <location>
        <position position="58"/>
    </location>
    <ligand>
        <name>substrate</name>
    </ligand>
</feature>
<comment type="function">
    <text evidence="2 10">Catalyzes the oxidative ring opening of 3-hydroxyanthranilate to 2-amino-3-carboxymuconate semialdehyde, which spontaneously cyclizes to quinolinate.</text>
</comment>
<feature type="region of interest" description="Domain A (catalytic)" evidence="10">
    <location>
        <begin position="1"/>
        <end position="222"/>
    </location>
</feature>
<dbReference type="GO" id="GO:0006569">
    <property type="term" value="P:L-tryptophan catabolic process"/>
    <property type="evidence" value="ECO:0007669"/>
    <property type="project" value="UniProtKB-UniRule"/>
</dbReference>
<evidence type="ECO:0000313" key="11">
    <source>
        <dbReference type="EMBL" id="KAK3868220.1"/>
    </source>
</evidence>
<comment type="caution">
    <text evidence="11">The sequence shown here is derived from an EMBL/GenBank/DDBJ whole genome shotgun (WGS) entry which is preliminary data.</text>
</comment>
<dbReference type="GO" id="GO:0043420">
    <property type="term" value="P:anthranilate metabolic process"/>
    <property type="evidence" value="ECO:0007669"/>
    <property type="project" value="UniProtKB-UniRule"/>
</dbReference>
<dbReference type="CDD" id="cd06123">
    <property type="entry name" value="cupin_HAO"/>
    <property type="match status" value="1"/>
</dbReference>
<dbReference type="InterPro" id="IPR011051">
    <property type="entry name" value="RmlC_Cupin_sf"/>
</dbReference>
<evidence type="ECO:0000256" key="3">
    <source>
        <dbReference type="ARBA" id="ARBA00022490"/>
    </source>
</evidence>
<sequence length="305" mass="35170">MSPSSIGHYNIPSWIEKNKKYFLPPVCNKMMHGEGQLKVFYVGGPNQRKDFHLEEGEEFFYQVQGNMNLVVLEGKTFKDVIIKEGEVFQLPGKIPHSPQRYKDTVGLVIERERMKSEHDCLRYFVDGTTESLWERWFYCEDLGTQLGPVIKEFFASEQHKTGKPIPGTIRKDQPWIPDATRVLQEPFPLATWLNKHRAEIQQEGSKRLFDLSYQSDVVVFGCGTSKHSRPGMETWLWQLEGESEVEVGEEKVSLCPQDSLLVRASTPYTLTRRPNALTLSLVMDTANKDRGFTHLKETLKKETKE</sequence>
<feature type="binding site" evidence="10">
    <location>
        <position position="100"/>
    </location>
    <ligand>
        <name>substrate</name>
    </ligand>
</feature>
<evidence type="ECO:0000256" key="8">
    <source>
        <dbReference type="ARBA" id="ARBA00023004"/>
    </source>
</evidence>
<feature type="region of interest" description="Domain B" evidence="10">
    <location>
        <begin position="222"/>
        <end position="305"/>
    </location>
</feature>
<dbReference type="HAMAP" id="MF_00825">
    <property type="entry name" value="3_HAO"/>
    <property type="match status" value="1"/>
</dbReference>
<dbReference type="GO" id="GO:0019805">
    <property type="term" value="P:quinolinate biosynthetic process"/>
    <property type="evidence" value="ECO:0007669"/>
    <property type="project" value="UniProtKB-UniRule"/>
</dbReference>
<dbReference type="PANTHER" id="PTHR15497:SF1">
    <property type="entry name" value="3-HYDROXYANTHRANILATE 3,4-DIOXYGENASE"/>
    <property type="match status" value="1"/>
</dbReference>
<comment type="catalytic activity">
    <reaction evidence="9 10">
        <text>3-hydroxyanthranilate + O2 = (2Z,4Z)-2-amino-3-carboxymuconate 6-semialdehyde</text>
        <dbReference type="Rhea" id="RHEA:17953"/>
        <dbReference type="ChEBI" id="CHEBI:15379"/>
        <dbReference type="ChEBI" id="CHEBI:36559"/>
        <dbReference type="ChEBI" id="CHEBI:77612"/>
        <dbReference type="EC" id="1.13.11.6"/>
    </reaction>
</comment>
<dbReference type="Pfam" id="PF06052">
    <property type="entry name" value="3-HAO"/>
    <property type="match status" value="1"/>
</dbReference>
<keyword evidence="12" id="KW-1185">Reference proteome</keyword>
<dbReference type="GO" id="GO:0034354">
    <property type="term" value="P:'de novo' NAD+ biosynthetic process from L-tryptophan"/>
    <property type="evidence" value="ECO:0007669"/>
    <property type="project" value="UniProtKB-UniRule"/>
</dbReference>
<keyword evidence="3 10" id="KW-0963">Cytoplasm</keyword>
<evidence type="ECO:0000256" key="7">
    <source>
        <dbReference type="ARBA" id="ARBA00023002"/>
    </source>
</evidence>
<dbReference type="EMBL" id="JAWQEG010003061">
    <property type="protein sequence ID" value="KAK3868220.1"/>
    <property type="molecule type" value="Genomic_DNA"/>
</dbReference>
<feature type="binding site" evidence="10">
    <location>
        <position position="52"/>
    </location>
    <ligand>
        <name>Fe cation</name>
        <dbReference type="ChEBI" id="CHEBI:24875"/>
        <note>catalytic</note>
    </ligand>
</feature>
<dbReference type="GO" id="GO:0005737">
    <property type="term" value="C:cytoplasm"/>
    <property type="evidence" value="ECO:0007669"/>
    <property type="project" value="UniProtKB-SubCell"/>
</dbReference>
<keyword evidence="8 10" id="KW-0408">Iron</keyword>
<comment type="similarity">
    <text evidence="10">Belongs to the 3-HAO family.</text>
</comment>
<accession>A0AAE1F738</accession>
<dbReference type="SUPFAM" id="SSF51182">
    <property type="entry name" value="RmlC-like cupins"/>
    <property type="match status" value="2"/>
</dbReference>
<feature type="binding site" evidence="10">
    <location>
        <position position="48"/>
    </location>
    <ligand>
        <name>O2</name>
        <dbReference type="ChEBI" id="CHEBI:15379"/>
    </ligand>
</feature>
<dbReference type="InterPro" id="IPR014710">
    <property type="entry name" value="RmlC-like_jellyroll"/>
</dbReference>
<comment type="pathway">
    <text evidence="10">Cofactor biosynthesis; NAD(+) biosynthesis; quinolinate from L-kynurenine: step 3/3.</text>
</comment>
<reference evidence="11" key="1">
    <citation type="submission" date="2023-10" db="EMBL/GenBank/DDBJ databases">
        <title>Genome assemblies of two species of porcelain crab, Petrolisthes cinctipes and Petrolisthes manimaculis (Anomura: Porcellanidae).</title>
        <authorList>
            <person name="Angst P."/>
        </authorList>
    </citation>
    <scope>NUCLEOTIDE SEQUENCE</scope>
    <source>
        <strain evidence="11">PB745_01</strain>
        <tissue evidence="11">Gill</tissue>
    </source>
</reference>
<comment type="caution">
    <text evidence="10">Lacks conserved residue(s) required for the propagation of feature annotation.</text>
</comment>
<comment type="subcellular location">
    <subcellularLocation>
        <location evidence="10">Cytoplasm</location>
    </subcellularLocation>
</comment>
<organism evidence="11 12">
    <name type="scientific">Petrolisthes cinctipes</name>
    <name type="common">Flat porcelain crab</name>
    <dbReference type="NCBI Taxonomy" id="88211"/>
    <lineage>
        <taxon>Eukaryota</taxon>
        <taxon>Metazoa</taxon>
        <taxon>Ecdysozoa</taxon>
        <taxon>Arthropoda</taxon>
        <taxon>Crustacea</taxon>
        <taxon>Multicrustacea</taxon>
        <taxon>Malacostraca</taxon>
        <taxon>Eumalacostraca</taxon>
        <taxon>Eucarida</taxon>
        <taxon>Decapoda</taxon>
        <taxon>Pleocyemata</taxon>
        <taxon>Anomura</taxon>
        <taxon>Galatheoidea</taxon>
        <taxon>Porcellanidae</taxon>
        <taxon>Petrolisthes</taxon>
    </lineage>
</organism>
<feature type="binding site" evidence="10">
    <location>
        <position position="110"/>
    </location>
    <ligand>
        <name>substrate</name>
    </ligand>
</feature>
<feature type="binding site" evidence="10">
    <location>
        <position position="96"/>
    </location>
    <ligand>
        <name>Fe cation</name>
        <dbReference type="ChEBI" id="CHEBI:24875"/>
        <note>catalytic</note>
    </ligand>
</feature>
<dbReference type="GO" id="GO:0000334">
    <property type="term" value="F:3-hydroxyanthranilate 3,4-dioxygenase activity"/>
    <property type="evidence" value="ECO:0007669"/>
    <property type="project" value="UniProtKB-UniRule"/>
</dbReference>
<dbReference type="InterPro" id="IPR010329">
    <property type="entry name" value="3hydroanth_dOase"/>
</dbReference>
<gene>
    <name evidence="11" type="ORF">Pcinc_026370</name>
</gene>
<dbReference type="PANTHER" id="PTHR15497">
    <property type="entry name" value="3-HYDROXYANTHRANILATE 3,4-DIOXYGENASE"/>
    <property type="match status" value="1"/>
</dbReference>
<keyword evidence="7 10" id="KW-0560">Oxidoreductase</keyword>
<keyword evidence="5 10" id="KW-0479">Metal-binding</keyword>